<evidence type="ECO:0000313" key="5">
    <source>
        <dbReference type="Proteomes" id="UP000655868"/>
    </source>
</evidence>
<dbReference type="RefSeq" id="WP_199706697.1">
    <property type="nucleotide sequence ID" value="NZ_JAEMNV010000008.1"/>
</dbReference>
<dbReference type="SMART" id="SM00609">
    <property type="entry name" value="VIT"/>
    <property type="match status" value="1"/>
</dbReference>
<protein>
    <submittedName>
        <fullName evidence="4">VWA domain-containing protein</fullName>
    </submittedName>
</protein>
<organism evidence="4 5">
    <name type="scientific">Antrihabitans stalagmiti</name>
    <dbReference type="NCBI Taxonomy" id="2799499"/>
    <lineage>
        <taxon>Bacteria</taxon>
        <taxon>Bacillati</taxon>
        <taxon>Actinomycetota</taxon>
        <taxon>Actinomycetes</taxon>
        <taxon>Mycobacteriales</taxon>
        <taxon>Nocardiaceae</taxon>
        <taxon>Antrihabitans</taxon>
    </lineage>
</organism>
<evidence type="ECO:0000313" key="4">
    <source>
        <dbReference type="EMBL" id="MBJ8341623.1"/>
    </source>
</evidence>
<dbReference type="InterPro" id="IPR013694">
    <property type="entry name" value="VIT"/>
</dbReference>
<feature type="domain" description="VWFA" evidence="2">
    <location>
        <begin position="303"/>
        <end position="482"/>
    </location>
</feature>
<dbReference type="InterPro" id="IPR036465">
    <property type="entry name" value="vWFA_dom_sf"/>
</dbReference>
<gene>
    <name evidence="4" type="ORF">JGU71_22310</name>
</gene>
<dbReference type="InterPro" id="IPR002035">
    <property type="entry name" value="VWF_A"/>
</dbReference>
<dbReference type="SUPFAM" id="SSF53300">
    <property type="entry name" value="vWA-like"/>
    <property type="match status" value="1"/>
</dbReference>
<dbReference type="PROSITE" id="PS51468">
    <property type="entry name" value="VIT"/>
    <property type="match status" value="1"/>
</dbReference>
<evidence type="ECO:0000259" key="3">
    <source>
        <dbReference type="PROSITE" id="PS51468"/>
    </source>
</evidence>
<reference evidence="4" key="1">
    <citation type="submission" date="2020-12" db="EMBL/GenBank/DDBJ databases">
        <title>Antrihabitans popcorni sp. nov. and Antrihabitans auranticaus sp. nov., isolated from a larva cave.</title>
        <authorList>
            <person name="Lee S.D."/>
            <person name="Kim I.S."/>
        </authorList>
    </citation>
    <scope>NUCLEOTIDE SEQUENCE</scope>
    <source>
        <strain evidence="4">YC3-6</strain>
    </source>
</reference>
<evidence type="ECO:0000259" key="2">
    <source>
        <dbReference type="PROSITE" id="PS50234"/>
    </source>
</evidence>
<accession>A0A934NU52</accession>
<evidence type="ECO:0000256" key="1">
    <source>
        <dbReference type="SAM" id="MobiDB-lite"/>
    </source>
</evidence>
<dbReference type="Pfam" id="PF00092">
    <property type="entry name" value="VWA"/>
    <property type="match status" value="1"/>
</dbReference>
<feature type="domain" description="VIT" evidence="3">
    <location>
        <begin position="17"/>
        <end position="145"/>
    </location>
</feature>
<dbReference type="AlphaFoldDB" id="A0A934NU52"/>
<dbReference type="PANTHER" id="PTHR45737:SF6">
    <property type="entry name" value="VON WILLEBRAND FACTOR A DOMAIN-CONTAINING PROTEIN 5A"/>
    <property type="match status" value="1"/>
</dbReference>
<dbReference type="PROSITE" id="PS50234">
    <property type="entry name" value="VWFA"/>
    <property type="match status" value="1"/>
</dbReference>
<comment type="caution">
    <text evidence="4">The sequence shown here is derived from an EMBL/GenBank/DDBJ whole genome shotgun (WGS) entry which is preliminary data.</text>
</comment>
<keyword evidence="5" id="KW-1185">Reference proteome</keyword>
<feature type="region of interest" description="Disordered" evidence="1">
    <location>
        <begin position="656"/>
        <end position="676"/>
    </location>
</feature>
<sequence>MTLVPVFDKPSRGRASTRSGFGAITTPRGDLPLEALTVRADITGLMCRTDVRATFRNFAPTPIEATYILPLPDNAAMTAMRFRIGDRLIEATLRERGDARKIYDAGIAAGGRAAIVEQERANIFTIRVGSLSPGERIEVQLALTFTLDYSDGQAAFCFPLVVAPRYHPGVPLDGPRVGMGISADTDLVPDASRISPPVLPWNAADTVALTISATVARQALPIVEIGCTIPARITDDPNLPHITVDIEPNQRLNRDFVLRLSTGQRDDAVMSLSTVRDGDGPDGTFALTVLPPTTGLPPASTRNVVVVLDSSAAMAGWPGAAGRRGAARIVDMLTPADRFAVLTVADAVVAASGREPKLVPGIDRNRFAAVEHLTSIRPGGGAHLGRAVDLAVELLASEHRRPAPHHSILVVITAGQVGDDDDIVARVAPARFAAGVGGMRIHSIGIGTAVNTALLRQLASTGRGEFHLAESEDQLDALIPRIRRLLGPPLLTRIGLTAEGMEFDPRTLSPAQPPDVYPGAALVITGRCRAGESGRLMLSSIGADGRPSVSTIPAVPTTNLALTALWARGHLGDLQRRYATCPIAEAPELAQRIVATSIRFGVITRLTAFVAVTGANRRPNAAGGQPHQVVQPVEHTVDWTGPDEGSSAYSVEYAKRVTPTPPPFDAPGQPQPSTAPRAQRRGVLIGAGLTVIAALIGVGAVVTTVSSSDSTTDGVAQPAPKSPARPGLTFTNSAPPPAEADPEQDSETAASLNVVLTPRGTRTEISARAAGIPTGEPVRLVVVGSDGSRAVVDAWTVEAGDPARVVLVDLPVDRITRVAVENATGFVYVSTTIE</sequence>
<feature type="compositionally biased region" description="Low complexity" evidence="1">
    <location>
        <begin position="707"/>
        <end position="716"/>
    </location>
</feature>
<proteinExistence type="predicted"/>
<feature type="region of interest" description="Disordered" evidence="1">
    <location>
        <begin position="707"/>
        <end position="747"/>
    </location>
</feature>
<dbReference type="PANTHER" id="PTHR45737">
    <property type="entry name" value="VON WILLEBRAND FACTOR A DOMAIN-CONTAINING PROTEIN 5A"/>
    <property type="match status" value="1"/>
</dbReference>
<dbReference type="SMART" id="SM00327">
    <property type="entry name" value="VWA"/>
    <property type="match status" value="1"/>
</dbReference>
<dbReference type="Pfam" id="PF08487">
    <property type="entry name" value="VIT"/>
    <property type="match status" value="1"/>
</dbReference>
<dbReference type="Gene3D" id="3.40.50.410">
    <property type="entry name" value="von Willebrand factor, type A domain"/>
    <property type="match status" value="1"/>
</dbReference>
<name>A0A934NU52_9NOCA</name>
<dbReference type="EMBL" id="JAEMNV010000008">
    <property type="protein sequence ID" value="MBJ8341623.1"/>
    <property type="molecule type" value="Genomic_DNA"/>
</dbReference>
<feature type="region of interest" description="Disordered" evidence="1">
    <location>
        <begin position="1"/>
        <end position="23"/>
    </location>
</feature>
<dbReference type="Proteomes" id="UP000655868">
    <property type="component" value="Unassembled WGS sequence"/>
</dbReference>